<comment type="cofactor">
    <cofactor evidence="17">
        <name>Mg(2+)</name>
        <dbReference type="ChEBI" id="CHEBI:18420"/>
    </cofactor>
    <text evidence="17">Binds 1 Mg(2+) ion per subunit.</text>
</comment>
<keyword evidence="8 17" id="KW-0460">Magnesium</keyword>
<keyword evidence="6 17" id="KW-0479">Metal-binding</keyword>
<feature type="binding site" evidence="17">
    <location>
        <position position="381"/>
    </location>
    <ligand>
        <name>UDP-N-acetyl-alpha-D-glucosamine</name>
        <dbReference type="ChEBI" id="CHEBI:57705"/>
    </ligand>
</feature>
<evidence type="ECO:0000256" key="8">
    <source>
        <dbReference type="ARBA" id="ARBA00022842"/>
    </source>
</evidence>
<dbReference type="EMBL" id="QUMQ01000001">
    <property type="protein sequence ID" value="REF96947.1"/>
    <property type="molecule type" value="Genomic_DNA"/>
</dbReference>
<comment type="pathway">
    <text evidence="17">Bacterial outer membrane biogenesis; LPS lipid A biosynthesis.</text>
</comment>
<keyword evidence="5 17" id="KW-0548">Nucleotidyltransferase</keyword>
<evidence type="ECO:0000256" key="9">
    <source>
        <dbReference type="ARBA" id="ARBA00022960"/>
    </source>
</evidence>
<comment type="function">
    <text evidence="16 17">Catalyzes the last two sequential reactions in the de novo biosynthetic pathway for UDP-N-acetylglucosamine (UDP-GlcNAc). The C-terminal domain catalyzes the transfer of acetyl group from acetyl coenzyme A to glucosamine-1-phosphate (GlcN-1-P) to produce N-acetylglucosamine-1-phosphate (GlcNAc-1-P), which is converted into UDP-GlcNAc by the transfer of uridine 5-monophosphate (from uridine 5-triphosphate), a reaction catalyzed by the N-terminal domain.</text>
</comment>
<keyword evidence="11 17" id="KW-0511">Multifunctional enzyme</keyword>
<evidence type="ECO:0000256" key="7">
    <source>
        <dbReference type="ARBA" id="ARBA00022737"/>
    </source>
</evidence>
<dbReference type="UniPathway" id="UPA00113">
    <property type="reaction ID" value="UER00532"/>
</dbReference>
<dbReference type="SUPFAM" id="SSF51161">
    <property type="entry name" value="Trimeric LpxA-like enzymes"/>
    <property type="match status" value="1"/>
</dbReference>
<keyword evidence="12 17" id="KW-0012">Acyltransferase</keyword>
<dbReference type="Gene3D" id="2.160.10.10">
    <property type="entry name" value="Hexapeptide repeat proteins"/>
    <property type="match status" value="1"/>
</dbReference>
<protein>
    <recommendedName>
        <fullName evidence="17">Bifunctional protein GlmU</fullName>
    </recommendedName>
    <domain>
        <recommendedName>
            <fullName evidence="17">UDP-N-acetylglucosamine pyrophosphorylase</fullName>
            <ecNumber evidence="17">2.7.7.23</ecNumber>
        </recommendedName>
        <alternativeName>
            <fullName evidence="17">N-acetylglucosamine-1-phosphate uridyltransferase</fullName>
        </alternativeName>
    </domain>
    <domain>
        <recommendedName>
            <fullName evidence="17">Glucosamine-1-phosphate N-acetyltransferase</fullName>
            <ecNumber evidence="17">2.3.1.157</ecNumber>
        </recommendedName>
    </domain>
</protein>
<feature type="binding site" evidence="17">
    <location>
        <position position="370"/>
    </location>
    <ligand>
        <name>UDP-N-acetyl-alpha-D-glucosamine</name>
        <dbReference type="ChEBI" id="CHEBI:57705"/>
    </ligand>
</feature>
<dbReference type="GO" id="GO:0009245">
    <property type="term" value="P:lipid A biosynthetic process"/>
    <property type="evidence" value="ECO:0007669"/>
    <property type="project" value="UniProtKB-UniRule"/>
</dbReference>
<evidence type="ECO:0000256" key="6">
    <source>
        <dbReference type="ARBA" id="ARBA00022723"/>
    </source>
</evidence>
<evidence type="ECO:0000256" key="3">
    <source>
        <dbReference type="ARBA" id="ARBA00022490"/>
    </source>
</evidence>
<comment type="caution">
    <text evidence="17">Lacks conserved residue(s) required for the propagation of feature annotation.</text>
</comment>
<comment type="similarity">
    <text evidence="1 17">In the C-terminal section; belongs to the transferase hexapeptide repeat family.</text>
</comment>
<feature type="binding site" evidence="17">
    <location>
        <position position="232"/>
    </location>
    <ligand>
        <name>Mg(2+)</name>
        <dbReference type="ChEBI" id="CHEBI:18420"/>
    </ligand>
</feature>
<dbReference type="InterPro" id="IPR029044">
    <property type="entry name" value="Nucleotide-diphossugar_trans"/>
</dbReference>
<feature type="binding site" evidence="17">
    <location>
        <position position="77"/>
    </location>
    <ligand>
        <name>UDP-N-acetyl-alpha-D-glucosamine</name>
        <dbReference type="ChEBI" id="CHEBI:57705"/>
    </ligand>
</feature>
<dbReference type="GO" id="GO:0005737">
    <property type="term" value="C:cytoplasm"/>
    <property type="evidence" value="ECO:0007669"/>
    <property type="project" value="UniProtKB-SubCell"/>
</dbReference>
<feature type="binding site" evidence="17">
    <location>
        <position position="427"/>
    </location>
    <ligand>
        <name>acetyl-CoA</name>
        <dbReference type="ChEBI" id="CHEBI:57288"/>
    </ligand>
</feature>
<comment type="pathway">
    <text evidence="17">Nucleotide-sugar biosynthesis; UDP-N-acetyl-alpha-D-glucosamine biosynthesis; N-acetyl-alpha-D-glucosamine 1-phosphate from alpha-D-glucosamine 6-phosphate (route II): step 2/2.</text>
</comment>
<keyword evidence="3 17" id="KW-0963">Cytoplasm</keyword>
<evidence type="ECO:0000256" key="1">
    <source>
        <dbReference type="ARBA" id="ARBA00007707"/>
    </source>
</evidence>
<dbReference type="InterPro" id="IPR025877">
    <property type="entry name" value="MobA-like_NTP_Trfase"/>
</dbReference>
<comment type="caution">
    <text evidence="20">The sequence shown here is derived from an EMBL/GenBank/DDBJ whole genome shotgun (WGS) entry which is preliminary data.</text>
</comment>
<evidence type="ECO:0000256" key="4">
    <source>
        <dbReference type="ARBA" id="ARBA00022679"/>
    </source>
</evidence>
<reference evidence="20 21" key="1">
    <citation type="submission" date="2018-08" db="EMBL/GenBank/DDBJ databases">
        <title>Sequencing the genomes of 1000 actinobacteria strains.</title>
        <authorList>
            <person name="Klenk H.-P."/>
        </authorList>
    </citation>
    <scope>NUCLEOTIDE SEQUENCE [LARGE SCALE GENOMIC DNA]</scope>
    <source>
        <strain evidence="20 21">DSM 44099</strain>
    </source>
</reference>
<evidence type="ECO:0000313" key="20">
    <source>
        <dbReference type="EMBL" id="REF96947.1"/>
    </source>
</evidence>
<dbReference type="GO" id="GO:0008360">
    <property type="term" value="P:regulation of cell shape"/>
    <property type="evidence" value="ECO:0007669"/>
    <property type="project" value="UniProtKB-KW"/>
</dbReference>
<dbReference type="Pfam" id="PF12804">
    <property type="entry name" value="NTP_transf_3"/>
    <property type="match status" value="1"/>
</dbReference>
<dbReference type="RefSeq" id="WP_116068381.1">
    <property type="nucleotide sequence ID" value="NZ_BONB01000026.1"/>
</dbReference>
<dbReference type="HAMAP" id="MF_01631">
    <property type="entry name" value="GlmU"/>
    <property type="match status" value="1"/>
</dbReference>
<evidence type="ECO:0000256" key="16">
    <source>
        <dbReference type="ARBA" id="ARBA00049628"/>
    </source>
</evidence>
<dbReference type="GO" id="GO:0071555">
    <property type="term" value="P:cell wall organization"/>
    <property type="evidence" value="ECO:0007669"/>
    <property type="project" value="UniProtKB-KW"/>
</dbReference>
<evidence type="ECO:0000256" key="10">
    <source>
        <dbReference type="ARBA" id="ARBA00022984"/>
    </source>
</evidence>
<evidence type="ECO:0000256" key="2">
    <source>
        <dbReference type="ARBA" id="ARBA00007947"/>
    </source>
</evidence>
<keyword evidence="10 17" id="KW-0573">Peptidoglycan synthesis</keyword>
<comment type="subcellular location">
    <subcellularLocation>
        <location evidence="17">Cytoplasm</location>
    </subcellularLocation>
</comment>
<dbReference type="EC" id="2.3.1.157" evidence="17"/>
<dbReference type="SUPFAM" id="SSF53448">
    <property type="entry name" value="Nucleotide-diphospho-sugar transferases"/>
    <property type="match status" value="1"/>
</dbReference>
<comment type="catalytic activity">
    <reaction evidence="15 17">
        <text>N-acetyl-alpha-D-glucosamine 1-phosphate + UTP + H(+) = UDP-N-acetyl-alpha-D-glucosamine + diphosphate</text>
        <dbReference type="Rhea" id="RHEA:13509"/>
        <dbReference type="ChEBI" id="CHEBI:15378"/>
        <dbReference type="ChEBI" id="CHEBI:33019"/>
        <dbReference type="ChEBI" id="CHEBI:46398"/>
        <dbReference type="ChEBI" id="CHEBI:57705"/>
        <dbReference type="ChEBI" id="CHEBI:57776"/>
        <dbReference type="EC" id="2.7.7.23"/>
    </reaction>
</comment>
<evidence type="ECO:0000259" key="19">
    <source>
        <dbReference type="Pfam" id="PF12804"/>
    </source>
</evidence>
<feature type="binding site" evidence="17">
    <location>
        <begin position="82"/>
        <end position="83"/>
    </location>
    <ligand>
        <name>UDP-N-acetyl-alpha-D-glucosamine</name>
        <dbReference type="ChEBI" id="CHEBI:57705"/>
    </ligand>
</feature>
<keyword evidence="13 17" id="KW-0961">Cell wall biogenesis/degradation</keyword>
<keyword evidence="7 17" id="KW-0677">Repeat</keyword>
<proteinExistence type="inferred from homology"/>
<dbReference type="PANTHER" id="PTHR43584">
    <property type="entry name" value="NUCLEOTIDYL TRANSFERASE"/>
    <property type="match status" value="1"/>
</dbReference>
<accession>A0A3D9ZI87</accession>
<dbReference type="GO" id="GO:0000287">
    <property type="term" value="F:magnesium ion binding"/>
    <property type="evidence" value="ECO:0007669"/>
    <property type="project" value="UniProtKB-UniRule"/>
</dbReference>
<keyword evidence="4 17" id="KW-0808">Transferase</keyword>
<comment type="subunit">
    <text evidence="17">Homotrimer.</text>
</comment>
<feature type="compositionally biased region" description="Acidic residues" evidence="18">
    <location>
        <begin position="480"/>
        <end position="493"/>
    </location>
</feature>
<feature type="region of interest" description="Pyrophosphorylase" evidence="17">
    <location>
        <begin position="1"/>
        <end position="234"/>
    </location>
</feature>
<dbReference type="GO" id="GO:0016020">
    <property type="term" value="C:membrane"/>
    <property type="evidence" value="ECO:0007669"/>
    <property type="project" value="GOC"/>
</dbReference>
<evidence type="ECO:0000313" key="21">
    <source>
        <dbReference type="Proteomes" id="UP000256913"/>
    </source>
</evidence>
<dbReference type="InterPro" id="IPR005882">
    <property type="entry name" value="Bifunctional_GlmU"/>
</dbReference>
<comment type="similarity">
    <text evidence="2 17">In the N-terminal section; belongs to the N-acetylglucosamine-1-phosphate uridyltransferase family.</text>
</comment>
<keyword evidence="9 17" id="KW-0133">Cell shape</keyword>
<gene>
    <name evidence="17" type="primary">glmU</name>
    <name evidence="20" type="ORF">DFJ67_2942</name>
</gene>
<evidence type="ECO:0000256" key="14">
    <source>
        <dbReference type="ARBA" id="ARBA00048247"/>
    </source>
</evidence>
<feature type="binding site" evidence="17">
    <location>
        <begin position="390"/>
        <end position="391"/>
    </location>
    <ligand>
        <name>acetyl-CoA</name>
        <dbReference type="ChEBI" id="CHEBI:57288"/>
    </ligand>
</feature>
<dbReference type="Gene3D" id="3.90.550.10">
    <property type="entry name" value="Spore Coat Polysaccharide Biosynthesis Protein SpsA, Chain A"/>
    <property type="match status" value="1"/>
</dbReference>
<dbReference type="AlphaFoldDB" id="A0A3D9ZI87"/>
<feature type="binding site" evidence="17">
    <location>
        <position position="174"/>
    </location>
    <ligand>
        <name>UDP-N-acetyl-alpha-D-glucosamine</name>
        <dbReference type="ChEBI" id="CHEBI:57705"/>
    </ligand>
</feature>
<dbReference type="CDD" id="cd02540">
    <property type="entry name" value="GT2_GlmU_N_bac"/>
    <property type="match status" value="1"/>
</dbReference>
<evidence type="ECO:0000256" key="18">
    <source>
        <dbReference type="SAM" id="MobiDB-lite"/>
    </source>
</evidence>
<evidence type="ECO:0000256" key="17">
    <source>
        <dbReference type="HAMAP-Rule" id="MF_01631"/>
    </source>
</evidence>
<keyword evidence="21" id="KW-1185">Reference proteome</keyword>
<comment type="pathway">
    <text evidence="17">Nucleotide-sugar biosynthesis; UDP-N-acetyl-alpha-D-glucosamine biosynthesis; UDP-N-acetyl-alpha-D-glucosamine from N-acetyl-alpha-D-glucosamine 1-phosphate: step 1/1.</text>
</comment>
<dbReference type="GO" id="GO:0003977">
    <property type="term" value="F:UDP-N-acetylglucosamine diphosphorylase activity"/>
    <property type="evidence" value="ECO:0007669"/>
    <property type="project" value="UniProtKB-UniRule"/>
</dbReference>
<feature type="binding site" evidence="17">
    <location>
        <position position="409"/>
    </location>
    <ligand>
        <name>acetyl-CoA</name>
        <dbReference type="ChEBI" id="CHEBI:57288"/>
    </ligand>
</feature>
<feature type="binding site" evidence="17">
    <location>
        <position position="144"/>
    </location>
    <ligand>
        <name>UDP-N-acetyl-alpha-D-glucosamine</name>
        <dbReference type="ChEBI" id="CHEBI:57705"/>
    </ligand>
</feature>
<feature type="domain" description="MobA-like NTP transferase" evidence="19">
    <location>
        <begin position="7"/>
        <end position="136"/>
    </location>
</feature>
<dbReference type="PANTHER" id="PTHR43584:SF3">
    <property type="entry name" value="BIFUNCTIONAL PROTEIN GLMU"/>
    <property type="match status" value="1"/>
</dbReference>
<dbReference type="OrthoDB" id="9775031at2"/>
<feature type="active site" description="Proton acceptor" evidence="17">
    <location>
        <position position="367"/>
    </location>
</feature>
<dbReference type="Proteomes" id="UP000256913">
    <property type="component" value="Unassembled WGS sequence"/>
</dbReference>
<dbReference type="InterPro" id="IPR038009">
    <property type="entry name" value="GlmU_C_LbH"/>
</dbReference>
<feature type="binding site" evidence="17">
    <location>
        <position position="107"/>
    </location>
    <ligand>
        <name>Mg(2+)</name>
        <dbReference type="ChEBI" id="CHEBI:18420"/>
    </ligand>
</feature>
<dbReference type="InterPro" id="IPR011004">
    <property type="entry name" value="Trimer_LpxA-like_sf"/>
</dbReference>
<dbReference type="UniPathway" id="UPA00973"/>
<evidence type="ECO:0000256" key="13">
    <source>
        <dbReference type="ARBA" id="ARBA00023316"/>
    </source>
</evidence>
<comment type="catalytic activity">
    <reaction evidence="14 17">
        <text>alpha-D-glucosamine 1-phosphate + acetyl-CoA = N-acetyl-alpha-D-glucosamine 1-phosphate + CoA + H(+)</text>
        <dbReference type="Rhea" id="RHEA:13725"/>
        <dbReference type="ChEBI" id="CHEBI:15378"/>
        <dbReference type="ChEBI" id="CHEBI:57287"/>
        <dbReference type="ChEBI" id="CHEBI:57288"/>
        <dbReference type="ChEBI" id="CHEBI:57776"/>
        <dbReference type="ChEBI" id="CHEBI:58516"/>
        <dbReference type="EC" id="2.3.1.157"/>
    </reaction>
</comment>
<dbReference type="GO" id="GO:0006048">
    <property type="term" value="P:UDP-N-acetylglucosamine biosynthetic process"/>
    <property type="evidence" value="ECO:0007669"/>
    <property type="project" value="UniProtKB-UniPathway"/>
</dbReference>
<sequence length="493" mass="50995">MTEDRTVVILAAGEGKRMKSALSKMLHPLLGRTLLGHVLAAAAPVEADRTLVVVGHAADQVEAHLAEVAPGATPVLQAEQHGTGHAVRIALDAVPDATGTVVVLNGDVPLLRGETVSALVAAHELAGTAATVLTAEVPDPTGLGRIVRDPSGGLERIVEERDASPAEKAIREINAGIYAFDARLLRAALAKLTSDNDQGEEYLTDVFGLLAAAGEPVAVHVATVAEETLGCNDRVELAALRGRLRDRINADLMRSGVTILDPATTWIDVTVAVEPDAVIDQNTQLRGATQVGTGATIGPDTTLIDTVVEAGATVLRAHAVQAKIGSGASVGPYAYLRPGTRLAHKSKIGTFVETKNSEIGEGSKVPHLSYVGDATIGEYSNIGAASVFVNYDGVSKHRTVIGSHARTGSDNMFVAPVEVGDGAYTGAGTVVRRDVPPGALSVSGGQQRIFEGWVESRRPGTAAAEAARAARDQLHATQDADADVDAPGDTSSE</sequence>
<feature type="binding site" evidence="17">
    <location>
        <position position="24"/>
    </location>
    <ligand>
        <name>UDP-N-acetyl-alpha-D-glucosamine</name>
        <dbReference type="ChEBI" id="CHEBI:57705"/>
    </ligand>
</feature>
<dbReference type="GO" id="GO:0009252">
    <property type="term" value="P:peptidoglycan biosynthetic process"/>
    <property type="evidence" value="ECO:0007669"/>
    <property type="project" value="UniProtKB-UniRule"/>
</dbReference>
<feature type="binding site" evidence="17">
    <location>
        <position position="355"/>
    </location>
    <ligand>
        <name>UDP-N-acetyl-alpha-D-glucosamine</name>
        <dbReference type="ChEBI" id="CHEBI:57705"/>
    </ligand>
</feature>
<feature type="binding site" evidence="17">
    <location>
        <position position="384"/>
    </location>
    <ligand>
        <name>acetyl-CoA</name>
        <dbReference type="ChEBI" id="CHEBI:57288"/>
    </ligand>
</feature>
<dbReference type="GO" id="GO:0019134">
    <property type="term" value="F:glucosamine-1-phosphate N-acetyltransferase activity"/>
    <property type="evidence" value="ECO:0007669"/>
    <property type="project" value="UniProtKB-UniRule"/>
</dbReference>
<evidence type="ECO:0000256" key="15">
    <source>
        <dbReference type="ARBA" id="ARBA00048493"/>
    </source>
</evidence>
<organism evidence="20 21">
    <name type="scientific">Asanoa ferruginea</name>
    <dbReference type="NCBI Taxonomy" id="53367"/>
    <lineage>
        <taxon>Bacteria</taxon>
        <taxon>Bacillati</taxon>
        <taxon>Actinomycetota</taxon>
        <taxon>Actinomycetes</taxon>
        <taxon>Micromonosporales</taxon>
        <taxon>Micromonosporaceae</taxon>
        <taxon>Asanoa</taxon>
    </lineage>
</organism>
<feature type="binding site" evidence="17">
    <location>
        <position position="159"/>
    </location>
    <ligand>
        <name>UDP-N-acetyl-alpha-D-glucosamine</name>
        <dbReference type="ChEBI" id="CHEBI:57705"/>
    </ligand>
</feature>
<dbReference type="InterPro" id="IPR050065">
    <property type="entry name" value="GlmU-like"/>
</dbReference>
<feature type="binding site" evidence="17">
    <location>
        <begin position="10"/>
        <end position="13"/>
    </location>
    <ligand>
        <name>UDP-N-acetyl-alpha-D-glucosamine</name>
        <dbReference type="ChEBI" id="CHEBI:57705"/>
    </ligand>
</feature>
<name>A0A3D9ZI87_9ACTN</name>
<dbReference type="GO" id="GO:0000902">
    <property type="term" value="P:cell morphogenesis"/>
    <property type="evidence" value="ECO:0007669"/>
    <property type="project" value="UniProtKB-UniRule"/>
</dbReference>
<feature type="region of interest" description="N-acetyltransferase" evidence="17">
    <location>
        <begin position="256"/>
        <end position="493"/>
    </location>
</feature>
<evidence type="ECO:0000256" key="5">
    <source>
        <dbReference type="ARBA" id="ARBA00022695"/>
    </source>
</evidence>
<feature type="binding site" evidence="17">
    <location>
        <position position="337"/>
    </location>
    <ligand>
        <name>UDP-N-acetyl-alpha-D-glucosamine</name>
        <dbReference type="ChEBI" id="CHEBI:57705"/>
    </ligand>
</feature>
<feature type="binding site" evidence="17">
    <location>
        <position position="232"/>
    </location>
    <ligand>
        <name>UDP-N-acetyl-alpha-D-glucosamine</name>
        <dbReference type="ChEBI" id="CHEBI:57705"/>
    </ligand>
</feature>
<feature type="region of interest" description="Disordered" evidence="18">
    <location>
        <begin position="460"/>
        <end position="493"/>
    </location>
</feature>
<dbReference type="NCBIfam" id="TIGR01173">
    <property type="entry name" value="glmU"/>
    <property type="match status" value="1"/>
</dbReference>
<evidence type="ECO:0000256" key="11">
    <source>
        <dbReference type="ARBA" id="ARBA00023268"/>
    </source>
</evidence>
<dbReference type="NCBIfam" id="NF010932">
    <property type="entry name" value="PRK14352.1"/>
    <property type="match status" value="1"/>
</dbReference>
<evidence type="ECO:0000256" key="12">
    <source>
        <dbReference type="ARBA" id="ARBA00023315"/>
    </source>
</evidence>
<dbReference type="EC" id="2.7.7.23" evidence="17"/>
<feature type="region of interest" description="Linker" evidence="17">
    <location>
        <begin position="235"/>
        <end position="255"/>
    </location>
</feature>
<dbReference type="CDD" id="cd03353">
    <property type="entry name" value="LbH_GlmU_C"/>
    <property type="match status" value="1"/>
</dbReference>